<dbReference type="RefSeq" id="WP_026258617.1">
    <property type="nucleotide sequence ID" value="NZ_JOJP01000001.1"/>
</dbReference>
<dbReference type="AlphaFoldDB" id="A0A081KED9"/>
<dbReference type="InterPro" id="IPR011335">
    <property type="entry name" value="Restrct_endonuc-II-like"/>
</dbReference>
<evidence type="ECO:0000256" key="1">
    <source>
        <dbReference type="ARBA" id="ARBA00006738"/>
    </source>
</evidence>
<evidence type="ECO:0000313" key="4">
    <source>
        <dbReference type="Proteomes" id="UP000027997"/>
    </source>
</evidence>
<dbReference type="NCBIfam" id="TIGR00252">
    <property type="entry name" value="YraN family protein"/>
    <property type="match status" value="1"/>
</dbReference>
<dbReference type="SUPFAM" id="SSF52980">
    <property type="entry name" value="Restriction endonuclease-like"/>
    <property type="match status" value="1"/>
</dbReference>
<organism evidence="3 4">
    <name type="scientific">Endozoicomonas elysicola</name>
    <dbReference type="NCBI Taxonomy" id="305900"/>
    <lineage>
        <taxon>Bacteria</taxon>
        <taxon>Pseudomonadati</taxon>
        <taxon>Pseudomonadota</taxon>
        <taxon>Gammaproteobacteria</taxon>
        <taxon>Oceanospirillales</taxon>
        <taxon>Endozoicomonadaceae</taxon>
        <taxon>Endozoicomonas</taxon>
    </lineage>
</organism>
<protein>
    <recommendedName>
        <fullName evidence="2">UPF0102 protein GV64_18870</fullName>
    </recommendedName>
</protein>
<dbReference type="Pfam" id="PF02021">
    <property type="entry name" value="UPF0102"/>
    <property type="match status" value="1"/>
</dbReference>
<name>A0A081KED9_9GAMM</name>
<dbReference type="PANTHER" id="PTHR34039:SF1">
    <property type="entry name" value="UPF0102 PROTEIN YRAN"/>
    <property type="match status" value="1"/>
</dbReference>
<dbReference type="NCBIfam" id="NF009150">
    <property type="entry name" value="PRK12497.1-3"/>
    <property type="match status" value="1"/>
</dbReference>
<dbReference type="Gene3D" id="3.40.1350.10">
    <property type="match status" value="1"/>
</dbReference>
<dbReference type="STRING" id="305900.GV64_18870"/>
<sequence>MSWTLNLNNRKGVLAEKSALLYLKQQGLVLLHTNFACKSGEVDLIMLDQSTLVFIEVRSRGSSRFGNAASTINHIKQQKIRKTAAVYLKKYRQHNHRICRFDAISIDNHDAKGQNSLEWIKSAF</sequence>
<dbReference type="CDD" id="cd20736">
    <property type="entry name" value="PoNe_Nuclease"/>
    <property type="match status" value="1"/>
</dbReference>
<keyword evidence="4" id="KW-1185">Reference proteome</keyword>
<evidence type="ECO:0000256" key="2">
    <source>
        <dbReference type="HAMAP-Rule" id="MF_00048"/>
    </source>
</evidence>
<dbReference type="InterPro" id="IPR011856">
    <property type="entry name" value="tRNA_endonuc-like_dom_sf"/>
</dbReference>
<comment type="caution">
    <text evidence="3">The sequence shown here is derived from an EMBL/GenBank/DDBJ whole genome shotgun (WGS) entry which is preliminary data.</text>
</comment>
<dbReference type="HAMAP" id="MF_00048">
    <property type="entry name" value="UPF0102"/>
    <property type="match status" value="1"/>
</dbReference>
<comment type="similarity">
    <text evidence="1 2">Belongs to the UPF0102 family.</text>
</comment>
<dbReference type="eggNOG" id="COG0792">
    <property type="taxonomic scope" value="Bacteria"/>
</dbReference>
<dbReference type="Proteomes" id="UP000027997">
    <property type="component" value="Unassembled WGS sequence"/>
</dbReference>
<proteinExistence type="inferred from homology"/>
<evidence type="ECO:0000313" key="3">
    <source>
        <dbReference type="EMBL" id="KEI72515.1"/>
    </source>
</evidence>
<reference evidence="3 4" key="1">
    <citation type="submission" date="2014-06" db="EMBL/GenBank/DDBJ databases">
        <title>Whole Genome Sequences of Three Symbiotic Endozoicomonas Bacteria.</title>
        <authorList>
            <person name="Neave M.J."/>
            <person name="Apprill A."/>
            <person name="Voolstra C.R."/>
        </authorList>
    </citation>
    <scope>NUCLEOTIDE SEQUENCE [LARGE SCALE GENOMIC DNA]</scope>
    <source>
        <strain evidence="3 4">DSM 22380</strain>
    </source>
</reference>
<dbReference type="PANTHER" id="PTHR34039">
    <property type="entry name" value="UPF0102 PROTEIN YRAN"/>
    <property type="match status" value="1"/>
</dbReference>
<accession>A0A081KED9</accession>
<dbReference type="EMBL" id="JOJP01000001">
    <property type="protein sequence ID" value="KEI72515.1"/>
    <property type="molecule type" value="Genomic_DNA"/>
</dbReference>
<dbReference type="InterPro" id="IPR003509">
    <property type="entry name" value="UPF0102_YraN-like"/>
</dbReference>
<gene>
    <name evidence="3" type="ORF">GV64_18870</name>
</gene>
<dbReference type="GO" id="GO:0003676">
    <property type="term" value="F:nucleic acid binding"/>
    <property type="evidence" value="ECO:0007669"/>
    <property type="project" value="InterPro"/>
</dbReference>